<dbReference type="InterPro" id="IPR016166">
    <property type="entry name" value="FAD-bd_PCMH"/>
</dbReference>
<reference evidence="7 8" key="1">
    <citation type="submission" date="2019-11" db="EMBL/GenBank/DDBJ databases">
        <title>Draft genome of Amycolatopsis RM579.</title>
        <authorList>
            <person name="Duangmal K."/>
            <person name="Mingma R."/>
        </authorList>
    </citation>
    <scope>NUCLEOTIDE SEQUENCE [LARGE SCALE GENOMIC DNA]</scope>
    <source>
        <strain evidence="7 8">RM579</strain>
    </source>
</reference>
<evidence type="ECO:0000256" key="1">
    <source>
        <dbReference type="ARBA" id="ARBA00001974"/>
    </source>
</evidence>
<dbReference type="OrthoDB" id="9775082at2"/>
<evidence type="ECO:0000259" key="6">
    <source>
        <dbReference type="PROSITE" id="PS51387"/>
    </source>
</evidence>
<dbReference type="PANTHER" id="PTHR42973">
    <property type="entry name" value="BINDING OXIDOREDUCTASE, PUTATIVE (AFU_ORTHOLOGUE AFUA_1G17690)-RELATED"/>
    <property type="match status" value="1"/>
</dbReference>
<keyword evidence="4" id="KW-0274">FAD</keyword>
<keyword evidence="3" id="KW-0285">Flavoprotein</keyword>
<accession>A0A6N7Z0W0</accession>
<dbReference type="SUPFAM" id="SSF55103">
    <property type="entry name" value="FAD-linked oxidases, C-terminal domain"/>
    <property type="match status" value="1"/>
</dbReference>
<dbReference type="InterPro" id="IPR050416">
    <property type="entry name" value="FAD-linked_Oxidoreductase"/>
</dbReference>
<dbReference type="PROSITE" id="PS51387">
    <property type="entry name" value="FAD_PCMH"/>
    <property type="match status" value="1"/>
</dbReference>
<dbReference type="GO" id="GO:0016491">
    <property type="term" value="F:oxidoreductase activity"/>
    <property type="evidence" value="ECO:0007669"/>
    <property type="project" value="UniProtKB-KW"/>
</dbReference>
<dbReference type="Pfam" id="PF08031">
    <property type="entry name" value="BBE"/>
    <property type="match status" value="1"/>
</dbReference>
<protein>
    <submittedName>
        <fullName evidence="7">FAD-binding protein</fullName>
    </submittedName>
</protein>
<dbReference type="SUPFAM" id="SSF56176">
    <property type="entry name" value="FAD-binding/transporter-associated domain-like"/>
    <property type="match status" value="1"/>
</dbReference>
<dbReference type="Proteomes" id="UP000440096">
    <property type="component" value="Unassembled WGS sequence"/>
</dbReference>
<dbReference type="Pfam" id="PF01565">
    <property type="entry name" value="FAD_binding_4"/>
    <property type="match status" value="1"/>
</dbReference>
<dbReference type="GO" id="GO:0071949">
    <property type="term" value="F:FAD binding"/>
    <property type="evidence" value="ECO:0007669"/>
    <property type="project" value="InterPro"/>
</dbReference>
<name>A0A6N7Z0W0_9PSEU</name>
<evidence type="ECO:0000256" key="2">
    <source>
        <dbReference type="ARBA" id="ARBA00005466"/>
    </source>
</evidence>
<sequence length="415" mass="43835">MIDRRPLAILRCRDAHDVATAISYARMHDLPLAVRGGGHGVAGNAVCDGGIVLDLSGLKTVTVDPGRRIAQAGAGLLLGDLDAATQRHGLATPLGVMSGTGIAGLTLGGGLGWLTGAHGLACDNLVGAEVVTADGDILDVGPETHADLLWGLRGGGGNFGVVTSFHYRLHPVTQVLAGALTYSWPAAREVLHEHHRFMAGAPDELTSSVSLGVDANGDPGVTVVVCWSGDLEEGERVLRPLRAFGAPLEDSIAPVAYLDWQRLPDAGFPRGRLHYWKSGYLRHLTDTAVDALLAVTPTIPTPETGIGLQGVRGAAARVPVDATAFPHRAQQYDLLILAQWADPARTDELVSWARRAFGAVAPHLEDAVYVNNLGNEGPDRVKSAYGPNRDRLAALKRTYDPANVFRLNHNVAPLS</sequence>
<dbReference type="Gene3D" id="3.30.43.10">
    <property type="entry name" value="Uridine Diphospho-n-acetylenolpyruvylglucosamine Reductase, domain 2"/>
    <property type="match status" value="1"/>
</dbReference>
<evidence type="ECO:0000256" key="4">
    <source>
        <dbReference type="ARBA" id="ARBA00022827"/>
    </source>
</evidence>
<dbReference type="Gene3D" id="3.30.465.10">
    <property type="match status" value="1"/>
</dbReference>
<dbReference type="InterPro" id="IPR006093">
    <property type="entry name" value="Oxy_OxRdtase_FAD_BS"/>
</dbReference>
<evidence type="ECO:0000256" key="5">
    <source>
        <dbReference type="ARBA" id="ARBA00023002"/>
    </source>
</evidence>
<feature type="domain" description="FAD-binding PCMH-type" evidence="6">
    <location>
        <begin position="2"/>
        <end position="172"/>
    </location>
</feature>
<dbReference type="InterPro" id="IPR036318">
    <property type="entry name" value="FAD-bd_PCMH-like_sf"/>
</dbReference>
<keyword evidence="5" id="KW-0560">Oxidoreductase</keyword>
<comment type="cofactor">
    <cofactor evidence="1">
        <name>FAD</name>
        <dbReference type="ChEBI" id="CHEBI:57692"/>
    </cofactor>
</comment>
<dbReference type="EMBL" id="WMBA01000004">
    <property type="protein sequence ID" value="MTD53124.1"/>
    <property type="molecule type" value="Genomic_DNA"/>
</dbReference>
<evidence type="ECO:0000256" key="3">
    <source>
        <dbReference type="ARBA" id="ARBA00022630"/>
    </source>
</evidence>
<dbReference type="InterPro" id="IPR016169">
    <property type="entry name" value="FAD-bd_PCMH_sub2"/>
</dbReference>
<gene>
    <name evidence="7" type="ORF">GKO32_03900</name>
</gene>
<dbReference type="InterPro" id="IPR016164">
    <property type="entry name" value="FAD-linked_Oxase-like_C"/>
</dbReference>
<dbReference type="InterPro" id="IPR016167">
    <property type="entry name" value="FAD-bd_PCMH_sub1"/>
</dbReference>
<dbReference type="PROSITE" id="PS00862">
    <property type="entry name" value="OX2_COVAL_FAD"/>
    <property type="match status" value="1"/>
</dbReference>
<organism evidence="7 8">
    <name type="scientific">Amycolatopsis pithecellobii</name>
    <dbReference type="NCBI Taxonomy" id="664692"/>
    <lineage>
        <taxon>Bacteria</taxon>
        <taxon>Bacillati</taxon>
        <taxon>Actinomycetota</taxon>
        <taxon>Actinomycetes</taxon>
        <taxon>Pseudonocardiales</taxon>
        <taxon>Pseudonocardiaceae</taxon>
        <taxon>Amycolatopsis</taxon>
    </lineage>
</organism>
<comment type="caution">
    <text evidence="7">The sequence shown here is derived from an EMBL/GenBank/DDBJ whole genome shotgun (WGS) entry which is preliminary data.</text>
</comment>
<proteinExistence type="inferred from homology"/>
<dbReference type="Gene3D" id="3.40.462.20">
    <property type="match status" value="1"/>
</dbReference>
<evidence type="ECO:0000313" key="7">
    <source>
        <dbReference type="EMBL" id="MTD53124.1"/>
    </source>
</evidence>
<comment type="similarity">
    <text evidence="2">Belongs to the oxygen-dependent FAD-linked oxidoreductase family.</text>
</comment>
<dbReference type="PANTHER" id="PTHR42973:SF39">
    <property type="entry name" value="FAD-BINDING PCMH-TYPE DOMAIN-CONTAINING PROTEIN"/>
    <property type="match status" value="1"/>
</dbReference>
<dbReference type="InterPro" id="IPR006094">
    <property type="entry name" value="Oxid_FAD_bind_N"/>
</dbReference>
<keyword evidence="8" id="KW-1185">Reference proteome</keyword>
<dbReference type="AlphaFoldDB" id="A0A6N7Z0W0"/>
<dbReference type="InterPro" id="IPR012951">
    <property type="entry name" value="BBE"/>
</dbReference>
<evidence type="ECO:0000313" key="8">
    <source>
        <dbReference type="Proteomes" id="UP000440096"/>
    </source>
</evidence>